<feature type="non-terminal residue" evidence="2">
    <location>
        <position position="1"/>
    </location>
</feature>
<evidence type="ECO:0000256" key="1">
    <source>
        <dbReference type="SAM" id="MobiDB-lite"/>
    </source>
</evidence>
<dbReference type="EMBL" id="JAHRHJ020000003">
    <property type="protein sequence ID" value="KAH9322168.1"/>
    <property type="molecule type" value="Genomic_DNA"/>
</dbReference>
<feature type="non-terminal residue" evidence="2">
    <location>
        <position position="63"/>
    </location>
</feature>
<dbReference type="Proteomes" id="UP000824469">
    <property type="component" value="Unassembled WGS sequence"/>
</dbReference>
<organism evidence="2 3">
    <name type="scientific">Taxus chinensis</name>
    <name type="common">Chinese yew</name>
    <name type="synonym">Taxus wallichiana var. chinensis</name>
    <dbReference type="NCBI Taxonomy" id="29808"/>
    <lineage>
        <taxon>Eukaryota</taxon>
        <taxon>Viridiplantae</taxon>
        <taxon>Streptophyta</taxon>
        <taxon>Embryophyta</taxon>
        <taxon>Tracheophyta</taxon>
        <taxon>Spermatophyta</taxon>
        <taxon>Pinopsida</taxon>
        <taxon>Pinidae</taxon>
        <taxon>Conifers II</taxon>
        <taxon>Cupressales</taxon>
        <taxon>Taxaceae</taxon>
        <taxon>Taxus</taxon>
    </lineage>
</organism>
<feature type="region of interest" description="Disordered" evidence="1">
    <location>
        <begin position="1"/>
        <end position="23"/>
    </location>
</feature>
<evidence type="ECO:0000313" key="3">
    <source>
        <dbReference type="Proteomes" id="UP000824469"/>
    </source>
</evidence>
<evidence type="ECO:0000313" key="2">
    <source>
        <dbReference type="EMBL" id="KAH9322168.1"/>
    </source>
</evidence>
<name>A0AA38GID2_TAXCH</name>
<comment type="caution">
    <text evidence="2">The sequence shown here is derived from an EMBL/GenBank/DDBJ whole genome shotgun (WGS) entry which is preliminary data.</text>
</comment>
<dbReference type="AlphaFoldDB" id="A0AA38GID2"/>
<keyword evidence="3" id="KW-1185">Reference proteome</keyword>
<proteinExistence type="predicted"/>
<protein>
    <submittedName>
        <fullName evidence="2">Uncharacterized protein</fullName>
    </submittedName>
</protein>
<accession>A0AA38GID2</accession>
<reference evidence="2 3" key="1">
    <citation type="journal article" date="2021" name="Nat. Plants">
        <title>The Taxus genome provides insights into paclitaxel biosynthesis.</title>
        <authorList>
            <person name="Xiong X."/>
            <person name="Gou J."/>
            <person name="Liao Q."/>
            <person name="Li Y."/>
            <person name="Zhou Q."/>
            <person name="Bi G."/>
            <person name="Li C."/>
            <person name="Du R."/>
            <person name="Wang X."/>
            <person name="Sun T."/>
            <person name="Guo L."/>
            <person name="Liang H."/>
            <person name="Lu P."/>
            <person name="Wu Y."/>
            <person name="Zhang Z."/>
            <person name="Ro D.K."/>
            <person name="Shang Y."/>
            <person name="Huang S."/>
            <person name="Yan J."/>
        </authorList>
    </citation>
    <scope>NUCLEOTIDE SEQUENCE [LARGE SCALE GENOMIC DNA]</scope>
    <source>
        <strain evidence="2">Ta-2019</strain>
    </source>
</reference>
<sequence length="63" mass="6599">LEASGDMASSATSHSAPPPPVFKRAEIDTTAPFESVKEAVSLFGERVLGGQIYANKIKLPVGQ</sequence>
<gene>
    <name evidence="2" type="ORF">KI387_016807</name>
</gene>